<reference evidence="2" key="1">
    <citation type="submission" date="2021-02" db="EMBL/GenBank/DDBJ databases">
        <authorList>
            <person name="Nowell W R."/>
        </authorList>
    </citation>
    <scope>NUCLEOTIDE SEQUENCE</scope>
</reference>
<feature type="region of interest" description="Disordered" evidence="1">
    <location>
        <begin position="43"/>
        <end position="68"/>
    </location>
</feature>
<feature type="region of interest" description="Disordered" evidence="1">
    <location>
        <begin position="1"/>
        <end position="25"/>
    </location>
</feature>
<feature type="non-terminal residue" evidence="2">
    <location>
        <position position="68"/>
    </location>
</feature>
<dbReference type="EMBL" id="CAJOBJ010113549">
    <property type="protein sequence ID" value="CAF4643026.1"/>
    <property type="molecule type" value="Genomic_DNA"/>
</dbReference>
<dbReference type="AlphaFoldDB" id="A0A8S2ZRS5"/>
<evidence type="ECO:0000313" key="3">
    <source>
        <dbReference type="Proteomes" id="UP000681720"/>
    </source>
</evidence>
<protein>
    <submittedName>
        <fullName evidence="2">Uncharacterized protein</fullName>
    </submittedName>
</protein>
<organism evidence="2 3">
    <name type="scientific">Rotaria magnacalcarata</name>
    <dbReference type="NCBI Taxonomy" id="392030"/>
    <lineage>
        <taxon>Eukaryota</taxon>
        <taxon>Metazoa</taxon>
        <taxon>Spiralia</taxon>
        <taxon>Gnathifera</taxon>
        <taxon>Rotifera</taxon>
        <taxon>Eurotatoria</taxon>
        <taxon>Bdelloidea</taxon>
        <taxon>Philodinida</taxon>
        <taxon>Philodinidae</taxon>
        <taxon>Rotaria</taxon>
    </lineage>
</organism>
<accession>A0A8S2ZRS5</accession>
<gene>
    <name evidence="2" type="ORF">GIL414_LOCUS40714</name>
</gene>
<proteinExistence type="predicted"/>
<name>A0A8S2ZRS5_9BILA</name>
<comment type="caution">
    <text evidence="2">The sequence shown here is derived from an EMBL/GenBank/DDBJ whole genome shotgun (WGS) entry which is preliminary data.</text>
</comment>
<dbReference type="Proteomes" id="UP000681720">
    <property type="component" value="Unassembled WGS sequence"/>
</dbReference>
<evidence type="ECO:0000313" key="2">
    <source>
        <dbReference type="EMBL" id="CAF4643026.1"/>
    </source>
</evidence>
<feature type="compositionally biased region" description="Polar residues" evidence="1">
    <location>
        <begin position="43"/>
        <end position="52"/>
    </location>
</feature>
<sequence length="68" mass="7158">MQSASSTNSETVISQPLTQASTSLSSIGTTMSMVIADTTSNSITSDFETFPSTIVEETKQSSTDTTEQ</sequence>
<evidence type="ECO:0000256" key="1">
    <source>
        <dbReference type="SAM" id="MobiDB-lite"/>
    </source>
</evidence>